<evidence type="ECO:0000313" key="5">
    <source>
        <dbReference type="Proteomes" id="UP000324748"/>
    </source>
</evidence>
<evidence type="ECO:0000313" key="6">
    <source>
        <dbReference type="Proteomes" id="UP000325313"/>
    </source>
</evidence>
<keyword evidence="5" id="KW-1185">Reference proteome</keyword>
<name>A0A5B0MQR5_PUCGR</name>
<reference evidence="5 6" key="1">
    <citation type="submission" date="2019-05" db="EMBL/GenBank/DDBJ databases">
        <title>Emergence of the Ug99 lineage of the wheat stem rust pathogen through somatic hybridization.</title>
        <authorList>
            <person name="Li F."/>
            <person name="Upadhyaya N.M."/>
            <person name="Sperschneider J."/>
            <person name="Matny O."/>
            <person name="Nguyen-Phuc H."/>
            <person name="Mago R."/>
            <person name="Raley C."/>
            <person name="Miller M.E."/>
            <person name="Silverstein K.A.T."/>
            <person name="Henningsen E."/>
            <person name="Hirsch C.D."/>
            <person name="Visser B."/>
            <person name="Pretorius Z.A."/>
            <person name="Steffenson B.J."/>
            <person name="Schwessinger B."/>
            <person name="Dodds P.N."/>
            <person name="Figueroa M."/>
        </authorList>
    </citation>
    <scope>NUCLEOTIDE SEQUENCE [LARGE SCALE GENOMIC DNA]</scope>
    <source>
        <strain evidence="3">21-0</strain>
        <strain evidence="4 6">Ug99</strain>
    </source>
</reference>
<gene>
    <name evidence="3" type="ORF">PGT21_005688</name>
    <name evidence="4" type="ORF">PGTUg99_031099</name>
</gene>
<accession>A0A5B0MQR5</accession>
<evidence type="ECO:0000259" key="2">
    <source>
        <dbReference type="Pfam" id="PF22936"/>
    </source>
</evidence>
<feature type="region of interest" description="Disordered" evidence="1">
    <location>
        <begin position="1"/>
        <end position="21"/>
    </location>
</feature>
<proteinExistence type="predicted"/>
<comment type="caution">
    <text evidence="3">The sequence shown here is derived from an EMBL/GenBank/DDBJ whole genome shotgun (WGS) entry which is preliminary data.</text>
</comment>
<evidence type="ECO:0000313" key="3">
    <source>
        <dbReference type="EMBL" id="KAA1079261.1"/>
    </source>
</evidence>
<dbReference type="OrthoDB" id="418757at2759"/>
<dbReference type="Pfam" id="PF22936">
    <property type="entry name" value="Pol_BBD"/>
    <property type="match status" value="1"/>
</dbReference>
<dbReference type="InterPro" id="IPR054722">
    <property type="entry name" value="PolX-like_BBD"/>
</dbReference>
<dbReference type="Proteomes" id="UP000325313">
    <property type="component" value="Unassembled WGS sequence"/>
</dbReference>
<organism evidence="3 5">
    <name type="scientific">Puccinia graminis f. sp. tritici</name>
    <dbReference type="NCBI Taxonomy" id="56615"/>
    <lineage>
        <taxon>Eukaryota</taxon>
        <taxon>Fungi</taxon>
        <taxon>Dikarya</taxon>
        <taxon>Basidiomycota</taxon>
        <taxon>Pucciniomycotina</taxon>
        <taxon>Pucciniomycetes</taxon>
        <taxon>Pucciniales</taxon>
        <taxon>Pucciniaceae</taxon>
        <taxon>Puccinia</taxon>
    </lineage>
</organism>
<evidence type="ECO:0000256" key="1">
    <source>
        <dbReference type="SAM" id="MobiDB-lite"/>
    </source>
</evidence>
<feature type="domain" description="Retrovirus-related Pol polyprotein from transposon TNT 1-94-like beta-barrel" evidence="2">
    <location>
        <begin position="41"/>
        <end position="80"/>
    </location>
</feature>
<evidence type="ECO:0000313" key="4">
    <source>
        <dbReference type="EMBL" id="KAA1082277.1"/>
    </source>
</evidence>
<dbReference type="Proteomes" id="UP000324748">
    <property type="component" value="Unassembled WGS sequence"/>
</dbReference>
<sequence>MEKCRTKAQAKAEEDDSSTSSVAWHTIKKDFLVKLAPSVAYLDSGALRHMISDQSYFSTYSTNSECKIKLADGKTTLCPGIRNAGGASKQQLPKKNV</sequence>
<dbReference type="EMBL" id="VDEP01000439">
    <property type="protein sequence ID" value="KAA1082277.1"/>
    <property type="molecule type" value="Genomic_DNA"/>
</dbReference>
<dbReference type="AlphaFoldDB" id="A0A5B0MQR5"/>
<dbReference type="EMBL" id="VSWC01000132">
    <property type="protein sequence ID" value="KAA1079261.1"/>
    <property type="molecule type" value="Genomic_DNA"/>
</dbReference>
<protein>
    <recommendedName>
        <fullName evidence="2">Retrovirus-related Pol polyprotein from transposon TNT 1-94-like beta-barrel domain-containing protein</fullName>
    </recommendedName>
</protein>